<keyword evidence="3" id="KW-1185">Reference proteome</keyword>
<accession>C7N5A6</accession>
<evidence type="ECO:0000313" key="2">
    <source>
        <dbReference type="EMBL" id="ACV22091.1"/>
    </source>
</evidence>
<dbReference type="AlphaFoldDB" id="C7N5A6"/>
<dbReference type="HOGENOM" id="CLU_2773689_0_0_11"/>
<gene>
    <name evidence="2" type="ordered locus">Shel_10560</name>
</gene>
<feature type="region of interest" description="Disordered" evidence="1">
    <location>
        <begin position="1"/>
        <end position="24"/>
    </location>
</feature>
<protein>
    <submittedName>
        <fullName evidence="2">Uncharacterized protein</fullName>
    </submittedName>
</protein>
<dbReference type="EMBL" id="CP001684">
    <property type="protein sequence ID" value="ACV22091.1"/>
    <property type="molecule type" value="Genomic_DNA"/>
</dbReference>
<dbReference type="Proteomes" id="UP000002026">
    <property type="component" value="Chromosome"/>
</dbReference>
<proteinExistence type="predicted"/>
<reference evidence="2 3" key="1">
    <citation type="journal article" date="2009" name="Stand. Genomic Sci.">
        <title>Complete genome sequence of Slackia heliotrinireducens type strain (RHS 1).</title>
        <authorList>
            <person name="Pukall R."/>
            <person name="Lapidus A."/>
            <person name="Nolan M."/>
            <person name="Copeland A."/>
            <person name="Glavina Del Rio T."/>
            <person name="Lucas S."/>
            <person name="Chen F."/>
            <person name="Tice H."/>
            <person name="Cheng J.F."/>
            <person name="Chertkov O."/>
            <person name="Bruce D."/>
            <person name="Goodwin L."/>
            <person name="Kuske C."/>
            <person name="Brettin T."/>
            <person name="Detter J.C."/>
            <person name="Han C."/>
            <person name="Pitluck S."/>
            <person name="Pati A."/>
            <person name="Mavrommatis K."/>
            <person name="Ivanova N."/>
            <person name="Ovchinnikova G."/>
            <person name="Chen A."/>
            <person name="Palaniappan K."/>
            <person name="Schneider S."/>
            <person name="Rohde M."/>
            <person name="Chain P."/>
            <person name="D'haeseleer P."/>
            <person name="Goker M."/>
            <person name="Bristow J."/>
            <person name="Eisen J.A."/>
            <person name="Markowitz V."/>
            <person name="Kyrpides N.C."/>
            <person name="Klenk H.P."/>
            <person name="Hugenholtz P."/>
        </authorList>
    </citation>
    <scope>NUCLEOTIDE SEQUENCE [LARGE SCALE GENOMIC DNA]</scope>
    <source>
        <strain evidence="3">ATCC 29202 / DSM 20476 / NCTC 11029 / RHS 1</strain>
    </source>
</reference>
<sequence length="69" mass="7802">MPPASRVGYIRGHGTGKEFHRTDAEKKEETSVLWCFPVDVSHEQLYNGIKPSGQGHFQKMLQTVNNVCE</sequence>
<dbReference type="KEGG" id="shi:Shel_10560"/>
<name>C7N5A6_SLAHD</name>
<evidence type="ECO:0000313" key="3">
    <source>
        <dbReference type="Proteomes" id="UP000002026"/>
    </source>
</evidence>
<organism evidence="2 3">
    <name type="scientific">Slackia heliotrinireducens (strain ATCC 29202 / DSM 20476 / NCTC 11029 / RHS 1)</name>
    <name type="common">Peptococcus heliotrinreducens</name>
    <dbReference type="NCBI Taxonomy" id="471855"/>
    <lineage>
        <taxon>Bacteria</taxon>
        <taxon>Bacillati</taxon>
        <taxon>Actinomycetota</taxon>
        <taxon>Coriobacteriia</taxon>
        <taxon>Eggerthellales</taxon>
        <taxon>Eggerthellaceae</taxon>
        <taxon>Slackia</taxon>
    </lineage>
</organism>
<evidence type="ECO:0000256" key="1">
    <source>
        <dbReference type="SAM" id="MobiDB-lite"/>
    </source>
</evidence>
<feature type="compositionally biased region" description="Basic and acidic residues" evidence="1">
    <location>
        <begin position="15"/>
        <end position="24"/>
    </location>
</feature>